<evidence type="ECO:0000256" key="2">
    <source>
        <dbReference type="SAM" id="Phobius"/>
    </source>
</evidence>
<proteinExistence type="predicted"/>
<dbReference type="AlphaFoldDB" id="L1IT37"/>
<feature type="transmembrane region" description="Helical" evidence="2">
    <location>
        <begin position="12"/>
        <end position="36"/>
    </location>
</feature>
<name>L1IT37_GUITC</name>
<keyword evidence="2" id="KW-1133">Transmembrane helix</keyword>
<dbReference type="RefSeq" id="XP_005826368.1">
    <property type="nucleotide sequence ID" value="XM_005826311.1"/>
</dbReference>
<dbReference type="Proteomes" id="UP000011087">
    <property type="component" value="Unassembled WGS sequence"/>
</dbReference>
<evidence type="ECO:0000256" key="1">
    <source>
        <dbReference type="SAM" id="MobiDB-lite"/>
    </source>
</evidence>
<feature type="compositionally biased region" description="Polar residues" evidence="1">
    <location>
        <begin position="161"/>
        <end position="177"/>
    </location>
</feature>
<reference evidence="4" key="3">
    <citation type="submission" date="2016-03" db="UniProtKB">
        <authorList>
            <consortium name="EnsemblProtists"/>
        </authorList>
    </citation>
    <scope>IDENTIFICATION</scope>
</reference>
<dbReference type="KEGG" id="gtt:GUITHDRAFT_114586"/>
<organism evidence="3">
    <name type="scientific">Guillardia theta (strain CCMP2712)</name>
    <name type="common">Cryptophyte</name>
    <dbReference type="NCBI Taxonomy" id="905079"/>
    <lineage>
        <taxon>Eukaryota</taxon>
        <taxon>Cryptophyceae</taxon>
        <taxon>Pyrenomonadales</taxon>
        <taxon>Geminigeraceae</taxon>
        <taxon>Guillardia</taxon>
    </lineage>
</organism>
<evidence type="ECO:0000313" key="3">
    <source>
        <dbReference type="EMBL" id="EKX39388.1"/>
    </source>
</evidence>
<keyword evidence="5" id="KW-1185">Reference proteome</keyword>
<dbReference type="EMBL" id="JH993040">
    <property type="protein sequence ID" value="EKX39388.1"/>
    <property type="molecule type" value="Genomic_DNA"/>
</dbReference>
<accession>L1IT37</accession>
<dbReference type="HOGENOM" id="CLU_881241_0_0_1"/>
<gene>
    <name evidence="3" type="ORF">GUITHDRAFT_114586</name>
</gene>
<keyword evidence="2" id="KW-0812">Transmembrane</keyword>
<dbReference type="EnsemblProtists" id="EKX39388">
    <property type="protein sequence ID" value="EKX39388"/>
    <property type="gene ID" value="GUITHDRAFT_114586"/>
</dbReference>
<feature type="region of interest" description="Disordered" evidence="1">
    <location>
        <begin position="161"/>
        <end position="187"/>
    </location>
</feature>
<feature type="compositionally biased region" description="Low complexity" evidence="1">
    <location>
        <begin position="278"/>
        <end position="288"/>
    </location>
</feature>
<evidence type="ECO:0000313" key="4">
    <source>
        <dbReference type="EnsemblProtists" id="EKX39388"/>
    </source>
</evidence>
<reference evidence="3 5" key="1">
    <citation type="journal article" date="2012" name="Nature">
        <title>Algal genomes reveal evolutionary mosaicism and the fate of nucleomorphs.</title>
        <authorList>
            <consortium name="DOE Joint Genome Institute"/>
            <person name="Curtis B.A."/>
            <person name="Tanifuji G."/>
            <person name="Burki F."/>
            <person name="Gruber A."/>
            <person name="Irimia M."/>
            <person name="Maruyama S."/>
            <person name="Arias M.C."/>
            <person name="Ball S.G."/>
            <person name="Gile G.H."/>
            <person name="Hirakawa Y."/>
            <person name="Hopkins J.F."/>
            <person name="Kuo A."/>
            <person name="Rensing S.A."/>
            <person name="Schmutz J."/>
            <person name="Symeonidi A."/>
            <person name="Elias M."/>
            <person name="Eveleigh R.J."/>
            <person name="Herman E.K."/>
            <person name="Klute M.J."/>
            <person name="Nakayama T."/>
            <person name="Obornik M."/>
            <person name="Reyes-Prieto A."/>
            <person name="Armbrust E.V."/>
            <person name="Aves S.J."/>
            <person name="Beiko R.G."/>
            <person name="Coutinho P."/>
            <person name="Dacks J.B."/>
            <person name="Durnford D.G."/>
            <person name="Fast N.M."/>
            <person name="Green B.R."/>
            <person name="Grisdale C.J."/>
            <person name="Hempel F."/>
            <person name="Henrissat B."/>
            <person name="Hoppner M.P."/>
            <person name="Ishida K."/>
            <person name="Kim E."/>
            <person name="Koreny L."/>
            <person name="Kroth P.G."/>
            <person name="Liu Y."/>
            <person name="Malik S.B."/>
            <person name="Maier U.G."/>
            <person name="McRose D."/>
            <person name="Mock T."/>
            <person name="Neilson J.A."/>
            <person name="Onodera N.T."/>
            <person name="Poole A.M."/>
            <person name="Pritham E.J."/>
            <person name="Richards T.A."/>
            <person name="Rocap G."/>
            <person name="Roy S.W."/>
            <person name="Sarai C."/>
            <person name="Schaack S."/>
            <person name="Shirato S."/>
            <person name="Slamovits C.H."/>
            <person name="Spencer D.F."/>
            <person name="Suzuki S."/>
            <person name="Worden A.Z."/>
            <person name="Zauner S."/>
            <person name="Barry K."/>
            <person name="Bell C."/>
            <person name="Bharti A.K."/>
            <person name="Crow J.A."/>
            <person name="Grimwood J."/>
            <person name="Kramer R."/>
            <person name="Lindquist E."/>
            <person name="Lucas S."/>
            <person name="Salamov A."/>
            <person name="McFadden G.I."/>
            <person name="Lane C.E."/>
            <person name="Keeling P.J."/>
            <person name="Gray M.W."/>
            <person name="Grigoriev I.V."/>
            <person name="Archibald J.M."/>
        </authorList>
    </citation>
    <scope>NUCLEOTIDE SEQUENCE</scope>
    <source>
        <strain evidence="3 5">CCMP2712</strain>
    </source>
</reference>
<reference evidence="5" key="2">
    <citation type="submission" date="2012-11" db="EMBL/GenBank/DDBJ databases">
        <authorList>
            <person name="Kuo A."/>
            <person name="Curtis B.A."/>
            <person name="Tanifuji G."/>
            <person name="Burki F."/>
            <person name="Gruber A."/>
            <person name="Irimia M."/>
            <person name="Maruyama S."/>
            <person name="Arias M.C."/>
            <person name="Ball S.G."/>
            <person name="Gile G.H."/>
            <person name="Hirakawa Y."/>
            <person name="Hopkins J.F."/>
            <person name="Rensing S.A."/>
            <person name="Schmutz J."/>
            <person name="Symeonidi A."/>
            <person name="Elias M."/>
            <person name="Eveleigh R.J."/>
            <person name="Herman E.K."/>
            <person name="Klute M.J."/>
            <person name="Nakayama T."/>
            <person name="Obornik M."/>
            <person name="Reyes-Prieto A."/>
            <person name="Armbrust E.V."/>
            <person name="Aves S.J."/>
            <person name="Beiko R.G."/>
            <person name="Coutinho P."/>
            <person name="Dacks J.B."/>
            <person name="Durnford D.G."/>
            <person name="Fast N.M."/>
            <person name="Green B.R."/>
            <person name="Grisdale C."/>
            <person name="Hempe F."/>
            <person name="Henrissat B."/>
            <person name="Hoppner M.P."/>
            <person name="Ishida K.-I."/>
            <person name="Kim E."/>
            <person name="Koreny L."/>
            <person name="Kroth P.G."/>
            <person name="Liu Y."/>
            <person name="Malik S.-B."/>
            <person name="Maier U.G."/>
            <person name="McRose D."/>
            <person name="Mock T."/>
            <person name="Neilson J.A."/>
            <person name="Onodera N.T."/>
            <person name="Poole A.M."/>
            <person name="Pritham E.J."/>
            <person name="Richards T.A."/>
            <person name="Rocap G."/>
            <person name="Roy S.W."/>
            <person name="Sarai C."/>
            <person name="Schaack S."/>
            <person name="Shirato S."/>
            <person name="Slamovits C.H."/>
            <person name="Spencer D.F."/>
            <person name="Suzuki S."/>
            <person name="Worden A.Z."/>
            <person name="Zauner S."/>
            <person name="Barry K."/>
            <person name="Bell C."/>
            <person name="Bharti A.K."/>
            <person name="Crow J.A."/>
            <person name="Grimwood J."/>
            <person name="Kramer R."/>
            <person name="Lindquist E."/>
            <person name="Lucas S."/>
            <person name="Salamov A."/>
            <person name="McFadden G.I."/>
            <person name="Lane C.E."/>
            <person name="Keeling P.J."/>
            <person name="Gray M.W."/>
            <person name="Grigoriev I.V."/>
            <person name="Archibald J.M."/>
        </authorList>
    </citation>
    <scope>NUCLEOTIDE SEQUENCE</scope>
    <source>
        <strain evidence="5">CCMP2712</strain>
    </source>
</reference>
<keyword evidence="2" id="KW-0472">Membrane</keyword>
<evidence type="ECO:0000313" key="5">
    <source>
        <dbReference type="Proteomes" id="UP000011087"/>
    </source>
</evidence>
<protein>
    <submittedName>
        <fullName evidence="3 4">Uncharacterized protein</fullName>
    </submittedName>
</protein>
<feature type="region of interest" description="Disordered" evidence="1">
    <location>
        <begin position="271"/>
        <end position="292"/>
    </location>
</feature>
<sequence>MLALGSIPHRGLWWAHLTLSAVAVLSGFLTFAYLACRRRTRKVWFCSFSCVVLASLGLFVVELLMYWTIIHASFEEVRATLRALTIFTRLMTMITCVKEVERASETGCNERDCKVHDRETVMENDTTVSAKLFLDALPLAKSSLLREDDLAKTLNVTSTMPSRVNAAPSTRGTSPLYSESKATDGGSSVPLARDINYMEGIQAFDNYIQSAKLEYEQYQTALERDKELNMSRQIDLNIYDSQEDQGSFYSELPLAPATSSSTPAARPQLMEPQQGITNNENNRSSAASERLHSHRIKRNLRMAHQYELPIDAIFQL</sequence>
<dbReference type="GeneID" id="17296076"/>
<feature type="transmembrane region" description="Helical" evidence="2">
    <location>
        <begin position="43"/>
        <end position="67"/>
    </location>
</feature>
<dbReference type="PaxDb" id="55529-EKX39388"/>